<evidence type="ECO:0000313" key="3">
    <source>
        <dbReference type="Proteomes" id="UP001209540"/>
    </source>
</evidence>
<comment type="caution">
    <text evidence="2">The sequence shown here is derived from an EMBL/GenBank/DDBJ whole genome shotgun (WGS) entry which is preliminary data.</text>
</comment>
<organism evidence="2 3">
    <name type="scientific">Phascolomyces articulosus</name>
    <dbReference type="NCBI Taxonomy" id="60185"/>
    <lineage>
        <taxon>Eukaryota</taxon>
        <taxon>Fungi</taxon>
        <taxon>Fungi incertae sedis</taxon>
        <taxon>Mucoromycota</taxon>
        <taxon>Mucoromycotina</taxon>
        <taxon>Mucoromycetes</taxon>
        <taxon>Mucorales</taxon>
        <taxon>Lichtheimiaceae</taxon>
        <taxon>Phascolomyces</taxon>
    </lineage>
</organism>
<proteinExistence type="predicted"/>
<accession>A0AAD5K4H4</accession>
<reference evidence="2" key="1">
    <citation type="journal article" date="2022" name="IScience">
        <title>Evolution of zygomycete secretomes and the origins of terrestrial fungal ecologies.</title>
        <authorList>
            <person name="Chang Y."/>
            <person name="Wang Y."/>
            <person name="Mondo S."/>
            <person name="Ahrendt S."/>
            <person name="Andreopoulos W."/>
            <person name="Barry K."/>
            <person name="Beard J."/>
            <person name="Benny G.L."/>
            <person name="Blankenship S."/>
            <person name="Bonito G."/>
            <person name="Cuomo C."/>
            <person name="Desiro A."/>
            <person name="Gervers K.A."/>
            <person name="Hundley H."/>
            <person name="Kuo A."/>
            <person name="LaButti K."/>
            <person name="Lang B.F."/>
            <person name="Lipzen A."/>
            <person name="O'Donnell K."/>
            <person name="Pangilinan J."/>
            <person name="Reynolds N."/>
            <person name="Sandor L."/>
            <person name="Smith M.E."/>
            <person name="Tsang A."/>
            <person name="Grigoriev I.V."/>
            <person name="Stajich J.E."/>
            <person name="Spatafora J.W."/>
        </authorList>
    </citation>
    <scope>NUCLEOTIDE SEQUENCE</scope>
    <source>
        <strain evidence="2">RSA 2281</strain>
    </source>
</reference>
<reference evidence="2" key="2">
    <citation type="submission" date="2023-02" db="EMBL/GenBank/DDBJ databases">
        <authorList>
            <consortium name="DOE Joint Genome Institute"/>
            <person name="Mondo S.J."/>
            <person name="Chang Y."/>
            <person name="Wang Y."/>
            <person name="Ahrendt S."/>
            <person name="Andreopoulos W."/>
            <person name="Barry K."/>
            <person name="Beard J."/>
            <person name="Benny G.L."/>
            <person name="Blankenship S."/>
            <person name="Bonito G."/>
            <person name="Cuomo C."/>
            <person name="Desiro A."/>
            <person name="Gervers K.A."/>
            <person name="Hundley H."/>
            <person name="Kuo A."/>
            <person name="LaButti K."/>
            <person name="Lang B.F."/>
            <person name="Lipzen A."/>
            <person name="O'Donnell K."/>
            <person name="Pangilinan J."/>
            <person name="Reynolds N."/>
            <person name="Sandor L."/>
            <person name="Smith M.W."/>
            <person name="Tsang A."/>
            <person name="Grigoriev I.V."/>
            <person name="Stajich J.E."/>
            <person name="Spatafora J.W."/>
        </authorList>
    </citation>
    <scope>NUCLEOTIDE SEQUENCE</scope>
    <source>
        <strain evidence="2">RSA 2281</strain>
    </source>
</reference>
<gene>
    <name evidence="2" type="ORF">BDA99DRAFT_444903</name>
</gene>
<evidence type="ECO:0000313" key="2">
    <source>
        <dbReference type="EMBL" id="KAI9250493.1"/>
    </source>
</evidence>
<feature type="region of interest" description="Disordered" evidence="1">
    <location>
        <begin position="163"/>
        <end position="237"/>
    </location>
</feature>
<dbReference type="Proteomes" id="UP001209540">
    <property type="component" value="Unassembled WGS sequence"/>
</dbReference>
<dbReference type="PANTHER" id="PTHR38116:SF9">
    <property type="entry name" value="BZIP DOMAIN-CONTAINING PROTEIN"/>
    <property type="match status" value="1"/>
</dbReference>
<dbReference type="Pfam" id="PF11905">
    <property type="entry name" value="DUF3425"/>
    <property type="match status" value="1"/>
</dbReference>
<feature type="compositionally biased region" description="Basic and acidic residues" evidence="1">
    <location>
        <begin position="163"/>
        <end position="183"/>
    </location>
</feature>
<dbReference type="EMBL" id="JAIXMP010000032">
    <property type="protein sequence ID" value="KAI9250493.1"/>
    <property type="molecule type" value="Genomic_DNA"/>
</dbReference>
<dbReference type="AlphaFoldDB" id="A0AAD5K4H4"/>
<evidence type="ECO:0000256" key="1">
    <source>
        <dbReference type="SAM" id="MobiDB-lite"/>
    </source>
</evidence>
<feature type="compositionally biased region" description="Low complexity" evidence="1">
    <location>
        <begin position="190"/>
        <end position="221"/>
    </location>
</feature>
<protein>
    <submittedName>
        <fullName evidence="2">Uncharacterized protein</fullName>
    </submittedName>
</protein>
<name>A0AAD5K4H4_9FUNG</name>
<dbReference type="PANTHER" id="PTHR38116">
    <property type="entry name" value="CHROMOSOME 7, WHOLE GENOME SHOTGUN SEQUENCE"/>
    <property type="match status" value="1"/>
</dbReference>
<dbReference type="InterPro" id="IPR021833">
    <property type="entry name" value="DUF3425"/>
</dbReference>
<sequence length="237" mass="26928">MVQHFTATKNVYGTVSETPTLKTPDDLTHLPSLQALHILKIQLKAASVLGDKTRIALTPTALQRLIPHDIRIDYCPGPSLRDRMILFQDYYDADEVFELLSTKTRFIGGDTRDARNWVPDPKFSERYWFLSHQLVDYHSGECALIPEFIDAILASQREKEEEMKRMEAEKKEQLRQLQQEKEKSSKRKSNNSGNSTTTSIASSSSTTSSSTSSTRRPPISSVRKERSSNIRSLPLDL</sequence>
<keyword evidence="3" id="KW-1185">Reference proteome</keyword>